<dbReference type="AlphaFoldDB" id="A0A5E4DCQ6"/>
<name>A0A5E4DCQ6_MARMO</name>
<reference evidence="2" key="1">
    <citation type="submission" date="2019-04" db="EMBL/GenBank/DDBJ databases">
        <authorList>
            <person name="Alioto T."/>
            <person name="Alioto T."/>
        </authorList>
    </citation>
    <scope>NUCLEOTIDE SEQUENCE [LARGE SCALE GENOMIC DNA]</scope>
</reference>
<evidence type="ECO:0000313" key="3">
    <source>
        <dbReference type="Proteomes" id="UP000335636"/>
    </source>
</evidence>
<accession>A0A5E4DCQ6</accession>
<evidence type="ECO:0000256" key="1">
    <source>
        <dbReference type="SAM" id="MobiDB-lite"/>
    </source>
</evidence>
<dbReference type="EMBL" id="CABDUW010013252">
    <property type="protein sequence ID" value="VTJ92044.1"/>
    <property type="molecule type" value="Genomic_DNA"/>
</dbReference>
<dbReference type="Proteomes" id="UP000335636">
    <property type="component" value="Unassembled WGS sequence"/>
</dbReference>
<feature type="region of interest" description="Disordered" evidence="1">
    <location>
        <begin position="59"/>
        <end position="103"/>
    </location>
</feature>
<comment type="caution">
    <text evidence="2">The sequence shown here is derived from an EMBL/GenBank/DDBJ whole genome shotgun (WGS) entry which is preliminary data.</text>
</comment>
<organism evidence="2 3">
    <name type="scientific">Marmota monax</name>
    <name type="common">Woodchuck</name>
    <dbReference type="NCBI Taxonomy" id="9995"/>
    <lineage>
        <taxon>Eukaryota</taxon>
        <taxon>Metazoa</taxon>
        <taxon>Chordata</taxon>
        <taxon>Craniata</taxon>
        <taxon>Vertebrata</taxon>
        <taxon>Euteleostomi</taxon>
        <taxon>Mammalia</taxon>
        <taxon>Eutheria</taxon>
        <taxon>Euarchontoglires</taxon>
        <taxon>Glires</taxon>
        <taxon>Rodentia</taxon>
        <taxon>Sciuromorpha</taxon>
        <taxon>Sciuridae</taxon>
        <taxon>Xerinae</taxon>
        <taxon>Marmotini</taxon>
        <taxon>Marmota</taxon>
    </lineage>
</organism>
<keyword evidence="3" id="KW-1185">Reference proteome</keyword>
<evidence type="ECO:0000313" key="2">
    <source>
        <dbReference type="EMBL" id="VTJ92044.1"/>
    </source>
</evidence>
<gene>
    <name evidence="2" type="ORF">MONAX_5E001514</name>
</gene>
<proteinExistence type="predicted"/>
<sequence length="131" mass="14555">MIPQLDSPRLGDYLLRSPGRPQRSLGLEAYWFALILMDIRALGPLQENYTLAEPGERRVRIRSERAPGATSGQGGERAQEESPPAHGSHRAATRIGSEFEGKGNSLFAPSKLSEFGRIPPSRKFWWYGPPP</sequence>
<protein>
    <submittedName>
        <fullName evidence="2">Uncharacterized protein</fullName>
    </submittedName>
</protein>